<gene>
    <name evidence="2" type="ORF">SAMN05216452_2748</name>
</gene>
<evidence type="ECO:0008006" key="4">
    <source>
        <dbReference type="Google" id="ProtNLM"/>
    </source>
</evidence>
<dbReference type="AlphaFoldDB" id="A0A1H4LBM2"/>
<name>A0A1H4LBM2_9HYPH</name>
<evidence type="ECO:0000313" key="2">
    <source>
        <dbReference type="EMBL" id="SEB68180.1"/>
    </source>
</evidence>
<evidence type="ECO:0000256" key="1">
    <source>
        <dbReference type="SAM" id="MobiDB-lite"/>
    </source>
</evidence>
<accession>A0A1H4LBM2</accession>
<organism evidence="2 3">
    <name type="scientific">Nitratireductor aquibiodomus</name>
    <dbReference type="NCBI Taxonomy" id="204799"/>
    <lineage>
        <taxon>Bacteria</taxon>
        <taxon>Pseudomonadati</taxon>
        <taxon>Pseudomonadota</taxon>
        <taxon>Alphaproteobacteria</taxon>
        <taxon>Hyphomicrobiales</taxon>
        <taxon>Phyllobacteriaceae</taxon>
        <taxon>Nitratireductor</taxon>
    </lineage>
</organism>
<reference evidence="3" key="1">
    <citation type="submission" date="2016-10" db="EMBL/GenBank/DDBJ databases">
        <authorList>
            <person name="Varghese N."/>
            <person name="Submissions S."/>
        </authorList>
    </citation>
    <scope>NUCLEOTIDE SEQUENCE [LARGE SCALE GENOMIC DNA]</scope>
    <source>
        <strain evidence="3">ES.061</strain>
    </source>
</reference>
<proteinExistence type="predicted"/>
<feature type="compositionally biased region" description="Basic and acidic residues" evidence="1">
    <location>
        <begin position="1"/>
        <end position="21"/>
    </location>
</feature>
<feature type="region of interest" description="Disordered" evidence="1">
    <location>
        <begin position="1"/>
        <end position="39"/>
    </location>
</feature>
<dbReference type="RefSeq" id="WP_143038440.1">
    <property type="nucleotide sequence ID" value="NZ_FNSL01000001.1"/>
</dbReference>
<evidence type="ECO:0000313" key="3">
    <source>
        <dbReference type="Proteomes" id="UP000199064"/>
    </source>
</evidence>
<protein>
    <recommendedName>
        <fullName evidence="4">Anti-sigma factor NepR domain-containing protein</fullName>
    </recommendedName>
</protein>
<dbReference type="Proteomes" id="UP000199064">
    <property type="component" value="Unassembled WGS sequence"/>
</dbReference>
<dbReference type="EMBL" id="FNSL01000001">
    <property type="protein sequence ID" value="SEB68180.1"/>
    <property type="molecule type" value="Genomic_DNA"/>
</dbReference>
<sequence>MTQHEKRQERQSDENRADTARSVRKRLGQPENTRFLNQMPHFSLDTDMPEEFHDLLGKLDEAERRAG</sequence>
<keyword evidence="3" id="KW-1185">Reference proteome</keyword>